<proteinExistence type="predicted"/>
<evidence type="ECO:0000256" key="1">
    <source>
        <dbReference type="ARBA" id="ARBA00022785"/>
    </source>
</evidence>
<evidence type="ECO:0000313" key="4">
    <source>
        <dbReference type="Proteomes" id="UP000248168"/>
    </source>
</evidence>
<evidence type="ECO:0000313" key="3">
    <source>
        <dbReference type="EMBL" id="SPP65020.1"/>
    </source>
</evidence>
<dbReference type="InParanoid" id="A0A330L6Z1"/>
<dbReference type="NCBIfam" id="TIGR00268">
    <property type="entry name" value="ATP-dependent sacrificial sulfur transferase LarE"/>
    <property type="match status" value="1"/>
</dbReference>
<evidence type="ECO:0008006" key="5">
    <source>
        <dbReference type="Google" id="ProtNLM"/>
    </source>
</evidence>
<dbReference type="PANTHER" id="PTHR43169">
    <property type="entry name" value="EXSB FAMILY PROTEIN"/>
    <property type="match status" value="1"/>
</dbReference>
<accession>A0A330L6Z1</accession>
<organism evidence="3 4">
    <name type="scientific">Nitrospira lenta</name>
    <dbReference type="NCBI Taxonomy" id="1436998"/>
    <lineage>
        <taxon>Bacteria</taxon>
        <taxon>Pseudomonadati</taxon>
        <taxon>Nitrospirota</taxon>
        <taxon>Nitrospiria</taxon>
        <taxon>Nitrospirales</taxon>
        <taxon>Nitrospiraceae</taxon>
        <taxon>Nitrospira</taxon>
    </lineage>
</organism>
<dbReference type="InterPro" id="IPR052188">
    <property type="entry name" value="Ni-pincer_cofactor_biosynth"/>
</dbReference>
<dbReference type="EMBL" id="OUNR01000012">
    <property type="protein sequence ID" value="SPP65020.1"/>
    <property type="molecule type" value="Genomic_DNA"/>
</dbReference>
<dbReference type="RefSeq" id="WP_121989327.1">
    <property type="nucleotide sequence ID" value="NZ_OUNR01000012.1"/>
</dbReference>
<dbReference type="OrthoDB" id="9776919at2"/>
<dbReference type="PIRSF" id="PIRSF006661">
    <property type="entry name" value="PP-lp_UCP006661"/>
    <property type="match status" value="1"/>
</dbReference>
<protein>
    <recommendedName>
        <fullName evidence="5">Asparagine synthetase domain-containing protein</fullName>
    </recommendedName>
</protein>
<keyword evidence="4" id="KW-1185">Reference proteome</keyword>
<sequence>MQPLSLEHKLLHLREIFAAMDSVLVAYSGGIDSTVVLKVAHDQLLDRAVGVTAISPTFPAVELDSATRVAKEIGVRHELVQTDQLLISAFTENDANRCFHCKTDLYHLLGKLRKARAAAVIVDGTNLDDLSDDRPGLRAAREWGVRSPLVEANLSKAEIRSLAKDLGLSNWDKPAAACLSSRIPRGITITREKLSRVEQAEEVLLAEGFRHCRVRDHGEIARIEVSQDELARIIEGERGTRISRHVKELGFRFVTIDLDGYRPGGVSIDPPRPAK</sequence>
<dbReference type="Pfam" id="PF06508">
    <property type="entry name" value="QueC"/>
    <property type="match status" value="1"/>
</dbReference>
<dbReference type="Proteomes" id="UP000248168">
    <property type="component" value="Unassembled WGS sequence"/>
</dbReference>
<dbReference type="InterPro" id="IPR018317">
    <property type="entry name" value="QueC"/>
</dbReference>
<dbReference type="SUPFAM" id="SSF52402">
    <property type="entry name" value="Adenine nucleotide alpha hydrolases-like"/>
    <property type="match status" value="1"/>
</dbReference>
<dbReference type="Gene3D" id="3.40.50.620">
    <property type="entry name" value="HUPs"/>
    <property type="match status" value="1"/>
</dbReference>
<gene>
    <name evidence="3" type="ORF">NITLEN_20660</name>
</gene>
<dbReference type="InterPro" id="IPR005232">
    <property type="entry name" value="LarE"/>
</dbReference>
<name>A0A330L6Z1_9BACT</name>
<dbReference type="GO" id="GO:0016783">
    <property type="term" value="F:sulfurtransferase activity"/>
    <property type="evidence" value="ECO:0007669"/>
    <property type="project" value="InterPro"/>
</dbReference>
<dbReference type="GO" id="GO:0008616">
    <property type="term" value="P:tRNA queuosine(34) biosynthetic process"/>
    <property type="evidence" value="ECO:0007669"/>
    <property type="project" value="UniProtKB-KW"/>
</dbReference>
<reference evidence="4" key="1">
    <citation type="submission" date="2018-04" db="EMBL/GenBank/DDBJ databases">
        <authorList>
            <person name="Lucker S."/>
            <person name="Sakoula D."/>
        </authorList>
    </citation>
    <scope>NUCLEOTIDE SEQUENCE [LARGE SCALE GENOMIC DNA]</scope>
</reference>
<keyword evidence="1" id="KW-0671">Queuosine biosynthesis</keyword>
<feature type="active site" description="Nucleophile and sulfur donor" evidence="2">
    <location>
        <position position="178"/>
    </location>
</feature>
<dbReference type="AlphaFoldDB" id="A0A330L6Z1"/>
<evidence type="ECO:0000256" key="2">
    <source>
        <dbReference type="PIRSR" id="PIRSR006661-1"/>
    </source>
</evidence>
<dbReference type="CDD" id="cd01990">
    <property type="entry name" value="LarE-like"/>
    <property type="match status" value="1"/>
</dbReference>
<dbReference type="InterPro" id="IPR014729">
    <property type="entry name" value="Rossmann-like_a/b/a_fold"/>
</dbReference>
<dbReference type="PANTHER" id="PTHR43169:SF2">
    <property type="entry name" value="NAD_GMP SYNTHASE DOMAIN-CONTAINING PROTEIN"/>
    <property type="match status" value="1"/>
</dbReference>